<dbReference type="EMBL" id="CAJNDS010002789">
    <property type="protein sequence ID" value="CAE7597759.1"/>
    <property type="molecule type" value="Genomic_DNA"/>
</dbReference>
<dbReference type="AlphaFoldDB" id="A0A812V275"/>
<proteinExistence type="predicted"/>
<gene>
    <name evidence="1" type="primary">SEC63</name>
    <name evidence="1" type="ORF">SNAT2548_LOCUS34010</name>
</gene>
<comment type="caution">
    <text evidence="1">The sequence shown here is derived from an EMBL/GenBank/DDBJ whole genome shotgun (WGS) entry which is preliminary data.</text>
</comment>
<dbReference type="Proteomes" id="UP000604046">
    <property type="component" value="Unassembled WGS sequence"/>
</dbReference>
<keyword evidence="2" id="KW-1185">Reference proteome</keyword>
<reference evidence="1" key="1">
    <citation type="submission" date="2021-02" db="EMBL/GenBank/DDBJ databases">
        <authorList>
            <person name="Dougan E. K."/>
            <person name="Rhodes N."/>
            <person name="Thang M."/>
            <person name="Chan C."/>
        </authorList>
    </citation>
    <scope>NUCLEOTIDE SEQUENCE</scope>
</reference>
<protein>
    <submittedName>
        <fullName evidence="1">SEC63 protein</fullName>
    </submittedName>
</protein>
<evidence type="ECO:0000313" key="1">
    <source>
        <dbReference type="EMBL" id="CAE7597759.1"/>
    </source>
</evidence>
<dbReference type="InterPro" id="IPR029044">
    <property type="entry name" value="Nucleotide-diphossugar_trans"/>
</dbReference>
<dbReference type="OrthoDB" id="425234at2759"/>
<sequence length="328" mass="37229">MENADKVLHKDLVLSLRCLARFFWHYPVVIFHTNSTTALELNWMRSVIPGQLQVDFEEVSLDFPASLLESPGGPDAFLRPPSCMLDGHHQWSLQRSCGCRCPAWRPQCWPLNWMHATHFFTAGMFRTKTFQDGGYDYFLRLDIDLFFVEEPILDPFQHMADHGCVMVYDRLSREAPGCFDDFDHRCQEYLDRMEYFGQPDVDILQVGHGPAAAGGQWTIGDVRLFTSPRYLHFADHFASGIYSHRWADQLILLRGAALFGPRANLQPESEVPAVSLCLASLFRQGAEGGVGGAPPGLVHLKGGFRQDWLLETCAAEDAFLKKFFARKL</sequence>
<dbReference type="Gene3D" id="3.90.550.10">
    <property type="entry name" value="Spore Coat Polysaccharide Biosynthesis Protein SpsA, Chain A"/>
    <property type="match status" value="1"/>
</dbReference>
<organism evidence="1 2">
    <name type="scientific">Symbiodinium natans</name>
    <dbReference type="NCBI Taxonomy" id="878477"/>
    <lineage>
        <taxon>Eukaryota</taxon>
        <taxon>Sar</taxon>
        <taxon>Alveolata</taxon>
        <taxon>Dinophyceae</taxon>
        <taxon>Suessiales</taxon>
        <taxon>Symbiodiniaceae</taxon>
        <taxon>Symbiodinium</taxon>
    </lineage>
</organism>
<accession>A0A812V275</accession>
<dbReference type="SUPFAM" id="SSF53448">
    <property type="entry name" value="Nucleotide-diphospho-sugar transferases"/>
    <property type="match status" value="1"/>
</dbReference>
<feature type="non-terminal residue" evidence="1">
    <location>
        <position position="1"/>
    </location>
</feature>
<name>A0A812V275_9DINO</name>
<evidence type="ECO:0000313" key="2">
    <source>
        <dbReference type="Proteomes" id="UP000604046"/>
    </source>
</evidence>